<organism evidence="3 5">
    <name type="scientific">Paraburkholderia madseniana</name>
    <dbReference type="NCBI Taxonomy" id="2599607"/>
    <lineage>
        <taxon>Bacteria</taxon>
        <taxon>Pseudomonadati</taxon>
        <taxon>Pseudomonadota</taxon>
        <taxon>Betaproteobacteria</taxon>
        <taxon>Burkholderiales</taxon>
        <taxon>Burkholderiaceae</taxon>
        <taxon>Paraburkholderia</taxon>
    </lineage>
</organism>
<dbReference type="AlphaFoldDB" id="A0AAP5ESD7"/>
<dbReference type="RefSeq" id="WP_266240854.1">
    <property type="nucleotide sequence ID" value="NZ_JAMXWF010000036.1"/>
</dbReference>
<evidence type="ECO:0000313" key="3">
    <source>
        <dbReference type="EMBL" id="MDQ6411834.1"/>
    </source>
</evidence>
<accession>A0AAP5ESD7</accession>
<dbReference type="InterPro" id="IPR025375">
    <property type="entry name" value="DUF4365"/>
</dbReference>
<evidence type="ECO:0000313" key="2">
    <source>
        <dbReference type="EMBL" id="MCX4150016.1"/>
    </source>
</evidence>
<dbReference type="Proteomes" id="UP001242288">
    <property type="component" value="Unassembled WGS sequence"/>
</dbReference>
<name>A0AAP5ESD7_9BURK</name>
<keyword evidence="4" id="KW-1185">Reference proteome</keyword>
<dbReference type="Pfam" id="PF14280">
    <property type="entry name" value="DUF4365"/>
    <property type="match status" value="1"/>
</dbReference>
<dbReference type="Proteomes" id="UP001209412">
    <property type="component" value="Unassembled WGS sequence"/>
</dbReference>
<dbReference type="EMBL" id="JAPKHW010000036">
    <property type="protein sequence ID" value="MCX4150016.1"/>
    <property type="molecule type" value="Genomic_DNA"/>
</dbReference>
<proteinExistence type="predicted"/>
<gene>
    <name evidence="3" type="ORF">NIE36_32295</name>
    <name evidence="2" type="ORF">OSB80_32360</name>
</gene>
<feature type="domain" description="DUF4365" evidence="1">
    <location>
        <begin position="8"/>
        <end position="140"/>
    </location>
</feature>
<comment type="caution">
    <text evidence="3">The sequence shown here is derived from an EMBL/GenBank/DDBJ whole genome shotgun (WGS) entry which is preliminary data.</text>
</comment>
<sequence>MARFNATEQIGVNAVQQIVLKELEWIFREQPVIDMGIDAHIELVDKQPTGKLIAVQIKTGPSHFAEAGDAYIFRGKLTHLDYWTNHSLPVILVAHFIESGQTFWVQVDENLVKRTGKSWTIPIPKANKLGAGTREALMSVFDGSPSQQRMRKLAIDEPLMRHISEGGKVSVELEDWMHKSLGRSTVQVFIHDEHGREILKQEWLQYFTGYNMKALAEALFPWSVASVDEDFYEENNEFDEDPRLALMRATDEDNGYFAISNDPDEVYPYANSGGEVDCYRLKLELNDPGKAFLLVSDYTAGAE</sequence>
<evidence type="ECO:0000259" key="1">
    <source>
        <dbReference type="Pfam" id="PF14280"/>
    </source>
</evidence>
<protein>
    <submittedName>
        <fullName evidence="3">DUF4365 domain-containing protein</fullName>
    </submittedName>
</protein>
<evidence type="ECO:0000313" key="4">
    <source>
        <dbReference type="Proteomes" id="UP001209412"/>
    </source>
</evidence>
<reference evidence="3" key="1">
    <citation type="submission" date="2022-06" db="EMBL/GenBank/DDBJ databases">
        <title>PHB producers.</title>
        <authorList>
            <person name="Besaury L."/>
        </authorList>
    </citation>
    <scope>NUCLEOTIDE SEQUENCE</scope>
    <source>
        <strain evidence="3 4">SEWS6</strain>
    </source>
</reference>
<evidence type="ECO:0000313" key="5">
    <source>
        <dbReference type="Proteomes" id="UP001242288"/>
    </source>
</evidence>
<dbReference type="EMBL" id="JAMXWF010000036">
    <property type="protein sequence ID" value="MDQ6411834.1"/>
    <property type="molecule type" value="Genomic_DNA"/>
</dbReference>